<dbReference type="Pfam" id="PF23562">
    <property type="entry name" value="AMP-binding_C_3"/>
    <property type="match status" value="1"/>
</dbReference>
<evidence type="ECO:0000256" key="2">
    <source>
        <dbReference type="ARBA" id="ARBA00022598"/>
    </source>
</evidence>
<gene>
    <name evidence="7" type="ORF">LEP48_11105</name>
</gene>
<evidence type="ECO:0000256" key="3">
    <source>
        <dbReference type="ARBA" id="ARBA00022832"/>
    </source>
</evidence>
<dbReference type="Gene3D" id="3.40.50.12780">
    <property type="entry name" value="N-terminal domain of ligase-like"/>
    <property type="match status" value="2"/>
</dbReference>
<dbReference type="Proteomes" id="UP001319870">
    <property type="component" value="Unassembled WGS sequence"/>
</dbReference>
<evidence type="ECO:0000313" key="8">
    <source>
        <dbReference type="Proteomes" id="UP001319870"/>
    </source>
</evidence>
<comment type="similarity">
    <text evidence="1">Belongs to the ATP-dependent AMP-binding enzyme family.</text>
</comment>
<dbReference type="InterPro" id="IPR042099">
    <property type="entry name" value="ANL_N_sf"/>
</dbReference>
<keyword evidence="8" id="KW-1185">Reference proteome</keyword>
<keyword evidence="2 7" id="KW-0436">Ligase</keyword>
<keyword evidence="3" id="KW-0276">Fatty acid metabolism</keyword>
<dbReference type="EMBL" id="JAIXCQ010000007">
    <property type="protein sequence ID" value="MCA5893896.1"/>
    <property type="molecule type" value="Genomic_DNA"/>
</dbReference>
<sequence length="631" mass="66954">MTTATYDFTTTAPRGADVTGHLTVRADVDETAAPTLVELPATSNLNDLLANRLSTGVDDVLAERRGAAAGPWRAVTVGEFDADVVAVGKGLVARGVAPGDHVGIMSRTRYEWTVLDFAIWAAGAVSVPIYETSSPEQVEWILTDAEVDLLVVETAEHTATVEQVRGSTPSLRTVLVLDDGAIDTLTADGADVPDAQIERRRALATLSDLATIVYTSGTTGRPKGVELTHGNFAALAVNTVRHVPEVFDGGRTLLFLPLAHVFARFVEVVAVAGGVVLGHAPDVRTLTEDMGEFRPTFLLAVPRVFEKVYNSAEQKAAQGGTLRIFHWATRTAIAWSRALDTDRGPSLGLRLQHKIADRLVLGRLRAVLGGRARYAVSGGGPLGERLGHFYRGLGLTVLEGYGLTESTAPTSVNLPGSTRIGSVGLPMPGCAIRIAADGEILLRGDHIFRGYHHDPEATAEAFDGEWFRTGDLGALDAGGFLTITGRKKEIIVTAGGKNVAPAALEDRVRAHALVSQCVVVGDDRPFVAALITLDPEGLAGWLSMHGKPELTPEQALTDPDVRAAIDQAVERANKAVSAAESIRRFAFLPGDLTVENGYLTPKQSVRRATVVEGFAAEIGRLYGASPTATAR</sequence>
<dbReference type="SUPFAM" id="SSF56801">
    <property type="entry name" value="Acetyl-CoA synthetase-like"/>
    <property type="match status" value="1"/>
</dbReference>
<proteinExistence type="inferred from homology"/>
<organism evidence="7 8">
    <name type="scientific">Isoptericola luteus</name>
    <dbReference type="NCBI Taxonomy" id="2879484"/>
    <lineage>
        <taxon>Bacteria</taxon>
        <taxon>Bacillati</taxon>
        <taxon>Actinomycetota</taxon>
        <taxon>Actinomycetes</taxon>
        <taxon>Micrococcales</taxon>
        <taxon>Promicromonosporaceae</taxon>
        <taxon>Isoptericola</taxon>
    </lineage>
</organism>
<evidence type="ECO:0000313" key="7">
    <source>
        <dbReference type="EMBL" id="MCA5893896.1"/>
    </source>
</evidence>
<evidence type="ECO:0000256" key="4">
    <source>
        <dbReference type="ARBA" id="ARBA00023098"/>
    </source>
</evidence>
<evidence type="ECO:0000256" key="1">
    <source>
        <dbReference type="ARBA" id="ARBA00006432"/>
    </source>
</evidence>
<dbReference type="InterPro" id="IPR000873">
    <property type="entry name" value="AMP-dep_synth/lig_dom"/>
</dbReference>
<comment type="caution">
    <text evidence="7">The sequence shown here is derived from an EMBL/GenBank/DDBJ whole genome shotgun (WGS) entry which is preliminary data.</text>
</comment>
<evidence type="ECO:0000256" key="5">
    <source>
        <dbReference type="ARBA" id="ARBA00032875"/>
    </source>
</evidence>
<dbReference type="RefSeq" id="WP_225565665.1">
    <property type="nucleotide sequence ID" value="NZ_JAIXCQ010000007.1"/>
</dbReference>
<name>A0ABS7ZFU0_9MICO</name>
<dbReference type="InterPro" id="IPR020845">
    <property type="entry name" value="AMP-binding_CS"/>
</dbReference>
<dbReference type="CDD" id="cd05907">
    <property type="entry name" value="VL_LC_FACS_like"/>
    <property type="match status" value="1"/>
</dbReference>
<accession>A0ABS7ZFU0</accession>
<dbReference type="GO" id="GO:0016874">
    <property type="term" value="F:ligase activity"/>
    <property type="evidence" value="ECO:0007669"/>
    <property type="project" value="UniProtKB-KW"/>
</dbReference>
<feature type="domain" description="AMP-dependent synthetase/ligase" evidence="6">
    <location>
        <begin position="69"/>
        <end position="452"/>
    </location>
</feature>
<dbReference type="PROSITE" id="PS00455">
    <property type="entry name" value="AMP_BINDING"/>
    <property type="match status" value="1"/>
</dbReference>
<evidence type="ECO:0000259" key="6">
    <source>
        <dbReference type="Pfam" id="PF00501"/>
    </source>
</evidence>
<dbReference type="PANTHER" id="PTHR43272">
    <property type="entry name" value="LONG-CHAIN-FATTY-ACID--COA LIGASE"/>
    <property type="match status" value="1"/>
</dbReference>
<dbReference type="Pfam" id="PF00501">
    <property type="entry name" value="AMP-binding"/>
    <property type="match status" value="1"/>
</dbReference>
<dbReference type="PANTHER" id="PTHR43272:SF32">
    <property type="entry name" value="AMP-DEPENDENT SYNTHETASE_LIGASE DOMAIN-CONTAINING PROTEIN"/>
    <property type="match status" value="1"/>
</dbReference>
<reference evidence="7 8" key="1">
    <citation type="submission" date="2021-09" db="EMBL/GenBank/DDBJ databases">
        <title>Isoptericola luteus sp. nov., a novel bacterium isolated from Harbin, the capital city of Heilongjiang province.</title>
        <authorList>
            <person name="Li J."/>
        </authorList>
    </citation>
    <scope>NUCLEOTIDE SEQUENCE [LARGE SCALE GENOMIC DNA]</scope>
    <source>
        <strain evidence="7 8">NEAU-Y5</strain>
    </source>
</reference>
<keyword evidence="4" id="KW-0443">Lipid metabolism</keyword>
<protein>
    <recommendedName>
        <fullName evidence="5">Acyl-CoA synthetase</fullName>
    </recommendedName>
</protein>